<sequence>MPPEIIPFRLFSFCRWVSVLGLTLLLGCTDAPSPSLQTSDFVDALRENGFAPEIIETVVPTHETGGKSELRLRVEGFDYNLGEYDLSSSESIRRLRDEKFRPGSENNSTPYTFENLNLVLTCDQRPDSDHLEVFRGIRPPIDIRQAGWFLYPLGICLTIAVFIFVERWFALRRSRTIPKYIEDSLHSGQIPDGEMSDRSAAERLSSVA</sequence>
<gene>
    <name evidence="2" type="ORF">METZ01_LOCUS324184</name>
</gene>
<organism evidence="2">
    <name type="scientific">marine metagenome</name>
    <dbReference type="NCBI Taxonomy" id="408172"/>
    <lineage>
        <taxon>unclassified sequences</taxon>
        <taxon>metagenomes</taxon>
        <taxon>ecological metagenomes</taxon>
    </lineage>
</organism>
<dbReference type="AlphaFoldDB" id="A0A382PEU5"/>
<keyword evidence="1" id="KW-0472">Membrane</keyword>
<proteinExistence type="predicted"/>
<keyword evidence="1" id="KW-1133">Transmembrane helix</keyword>
<evidence type="ECO:0000256" key="1">
    <source>
        <dbReference type="SAM" id="Phobius"/>
    </source>
</evidence>
<reference evidence="2" key="1">
    <citation type="submission" date="2018-05" db="EMBL/GenBank/DDBJ databases">
        <authorList>
            <person name="Lanie J.A."/>
            <person name="Ng W.-L."/>
            <person name="Kazmierczak K.M."/>
            <person name="Andrzejewski T.M."/>
            <person name="Davidsen T.M."/>
            <person name="Wayne K.J."/>
            <person name="Tettelin H."/>
            <person name="Glass J.I."/>
            <person name="Rusch D."/>
            <person name="Podicherti R."/>
            <person name="Tsui H.-C.T."/>
            <person name="Winkler M.E."/>
        </authorList>
    </citation>
    <scope>NUCLEOTIDE SEQUENCE</scope>
</reference>
<keyword evidence="1" id="KW-0812">Transmembrane</keyword>
<evidence type="ECO:0000313" key="2">
    <source>
        <dbReference type="EMBL" id="SVC71330.1"/>
    </source>
</evidence>
<name>A0A382PEU5_9ZZZZ</name>
<feature type="transmembrane region" description="Helical" evidence="1">
    <location>
        <begin position="148"/>
        <end position="169"/>
    </location>
</feature>
<dbReference type="EMBL" id="UINC01106575">
    <property type="protein sequence ID" value="SVC71330.1"/>
    <property type="molecule type" value="Genomic_DNA"/>
</dbReference>
<accession>A0A382PEU5</accession>
<protein>
    <submittedName>
        <fullName evidence="2">Uncharacterized protein</fullName>
    </submittedName>
</protein>
<feature type="non-terminal residue" evidence="2">
    <location>
        <position position="208"/>
    </location>
</feature>